<comment type="caution">
    <text evidence="1">The sequence shown here is derived from an EMBL/GenBank/DDBJ whole genome shotgun (WGS) entry which is preliminary data.</text>
</comment>
<accession>A0A9N9D193</accession>
<evidence type="ECO:0000313" key="1">
    <source>
        <dbReference type="EMBL" id="CAG8621567.1"/>
    </source>
</evidence>
<proteinExistence type="predicted"/>
<dbReference type="Proteomes" id="UP000789342">
    <property type="component" value="Unassembled WGS sequence"/>
</dbReference>
<evidence type="ECO:0000313" key="2">
    <source>
        <dbReference type="Proteomes" id="UP000789342"/>
    </source>
</evidence>
<name>A0A9N9D193_9GLOM</name>
<dbReference type="AlphaFoldDB" id="A0A9N9D193"/>
<organism evidence="1 2">
    <name type="scientific">Acaulospora morrowiae</name>
    <dbReference type="NCBI Taxonomy" id="94023"/>
    <lineage>
        <taxon>Eukaryota</taxon>
        <taxon>Fungi</taxon>
        <taxon>Fungi incertae sedis</taxon>
        <taxon>Mucoromycota</taxon>
        <taxon>Glomeromycotina</taxon>
        <taxon>Glomeromycetes</taxon>
        <taxon>Diversisporales</taxon>
        <taxon>Acaulosporaceae</taxon>
        <taxon>Acaulospora</taxon>
    </lineage>
</organism>
<sequence length="153" mass="17272">MSPTTFEHNKIAYGHNIRGFDAHVPDAFGLNRVQMKRYYEEVYTHGPNPQIPLSPASIAGAAAYKAVFIIQPSFDYVNYSHEVNRIADVAAREALFLLQQFPLPNVDPKVVSISAAAGAHRLYNQHCQHLCFEEKILRNMEGPIESIHFTSKF</sequence>
<gene>
    <name evidence="1" type="ORF">AMORRO_LOCUS8685</name>
</gene>
<protein>
    <submittedName>
        <fullName evidence="1">17293_t:CDS:1</fullName>
    </submittedName>
</protein>
<reference evidence="1" key="1">
    <citation type="submission" date="2021-06" db="EMBL/GenBank/DDBJ databases">
        <authorList>
            <person name="Kallberg Y."/>
            <person name="Tangrot J."/>
            <person name="Rosling A."/>
        </authorList>
    </citation>
    <scope>NUCLEOTIDE SEQUENCE</scope>
    <source>
        <strain evidence="1">CL551</strain>
    </source>
</reference>
<keyword evidence="2" id="KW-1185">Reference proteome</keyword>
<dbReference type="EMBL" id="CAJVPV010007652">
    <property type="protein sequence ID" value="CAG8621567.1"/>
    <property type="molecule type" value="Genomic_DNA"/>
</dbReference>
<dbReference type="OrthoDB" id="2306759at2759"/>